<dbReference type="AlphaFoldDB" id="A0AAN7BPP0"/>
<reference evidence="1" key="1">
    <citation type="journal article" date="2023" name="Mol. Phylogenet. Evol.">
        <title>Genome-scale phylogeny and comparative genomics of the fungal order Sordariales.</title>
        <authorList>
            <person name="Hensen N."/>
            <person name="Bonometti L."/>
            <person name="Westerberg I."/>
            <person name="Brannstrom I.O."/>
            <person name="Guillou S."/>
            <person name="Cros-Aarteil S."/>
            <person name="Calhoun S."/>
            <person name="Haridas S."/>
            <person name="Kuo A."/>
            <person name="Mondo S."/>
            <person name="Pangilinan J."/>
            <person name="Riley R."/>
            <person name="LaButti K."/>
            <person name="Andreopoulos B."/>
            <person name="Lipzen A."/>
            <person name="Chen C."/>
            <person name="Yan M."/>
            <person name="Daum C."/>
            <person name="Ng V."/>
            <person name="Clum A."/>
            <person name="Steindorff A."/>
            <person name="Ohm R.A."/>
            <person name="Martin F."/>
            <person name="Silar P."/>
            <person name="Natvig D.O."/>
            <person name="Lalanne C."/>
            <person name="Gautier V."/>
            <person name="Ament-Velasquez S.L."/>
            <person name="Kruys A."/>
            <person name="Hutchinson M.I."/>
            <person name="Powell A.J."/>
            <person name="Barry K."/>
            <person name="Miller A.N."/>
            <person name="Grigoriev I.V."/>
            <person name="Debuchy R."/>
            <person name="Gladieux P."/>
            <person name="Hiltunen Thoren M."/>
            <person name="Johannesson H."/>
        </authorList>
    </citation>
    <scope>NUCLEOTIDE SEQUENCE</scope>
    <source>
        <strain evidence="1">CBS 990.96</strain>
    </source>
</reference>
<organism evidence="1 2">
    <name type="scientific">Podospora fimiseda</name>
    <dbReference type="NCBI Taxonomy" id="252190"/>
    <lineage>
        <taxon>Eukaryota</taxon>
        <taxon>Fungi</taxon>
        <taxon>Dikarya</taxon>
        <taxon>Ascomycota</taxon>
        <taxon>Pezizomycotina</taxon>
        <taxon>Sordariomycetes</taxon>
        <taxon>Sordariomycetidae</taxon>
        <taxon>Sordariales</taxon>
        <taxon>Podosporaceae</taxon>
        <taxon>Podospora</taxon>
    </lineage>
</organism>
<reference evidence="1" key="2">
    <citation type="submission" date="2023-05" db="EMBL/GenBank/DDBJ databases">
        <authorList>
            <consortium name="Lawrence Berkeley National Laboratory"/>
            <person name="Steindorff A."/>
            <person name="Hensen N."/>
            <person name="Bonometti L."/>
            <person name="Westerberg I."/>
            <person name="Brannstrom I.O."/>
            <person name="Guillou S."/>
            <person name="Cros-Aarteil S."/>
            <person name="Calhoun S."/>
            <person name="Haridas S."/>
            <person name="Kuo A."/>
            <person name="Mondo S."/>
            <person name="Pangilinan J."/>
            <person name="Riley R."/>
            <person name="Labutti K."/>
            <person name="Andreopoulos B."/>
            <person name="Lipzen A."/>
            <person name="Chen C."/>
            <person name="Yanf M."/>
            <person name="Daum C."/>
            <person name="Ng V."/>
            <person name="Clum A."/>
            <person name="Ohm R."/>
            <person name="Martin F."/>
            <person name="Silar P."/>
            <person name="Natvig D."/>
            <person name="Lalanne C."/>
            <person name="Gautier V."/>
            <person name="Ament-Velasquez S.L."/>
            <person name="Kruys A."/>
            <person name="Hutchinson M.I."/>
            <person name="Powell A.J."/>
            <person name="Barry K."/>
            <person name="Miller A.N."/>
            <person name="Grigoriev I.V."/>
            <person name="Debuchy R."/>
            <person name="Gladieux P."/>
            <person name="Thoren M.H."/>
            <person name="Johannesson H."/>
        </authorList>
    </citation>
    <scope>NUCLEOTIDE SEQUENCE</scope>
    <source>
        <strain evidence="1">CBS 990.96</strain>
    </source>
</reference>
<proteinExistence type="predicted"/>
<evidence type="ECO:0000313" key="2">
    <source>
        <dbReference type="Proteomes" id="UP001301958"/>
    </source>
</evidence>
<evidence type="ECO:0000313" key="1">
    <source>
        <dbReference type="EMBL" id="KAK4226838.1"/>
    </source>
</evidence>
<accession>A0AAN7BPP0</accession>
<comment type="caution">
    <text evidence="1">The sequence shown here is derived from an EMBL/GenBank/DDBJ whole genome shotgun (WGS) entry which is preliminary data.</text>
</comment>
<gene>
    <name evidence="1" type="ORF">QBC38DRAFT_216179</name>
</gene>
<dbReference type="Proteomes" id="UP001301958">
    <property type="component" value="Unassembled WGS sequence"/>
</dbReference>
<sequence length="204" mass="22278">MEITAKRARLETFVSETVAFAQCFERNMERSPPPPPLPFGLRQLLIIEVAGLSETFLAHLSTACFSKKWLTISLRVTLSFGFRRPAKDIIEVTVLLTRLTVHLAGLRQPGHALPERPLDEVVLPTFDGWVLASRGKNGKHLDVLKIVEADGGGVVVRQGQKTKEKGVEGEVVGGCGRLWEVVGGCGRLWEVVGGCGRLWEVVGG</sequence>
<name>A0AAN7BPP0_9PEZI</name>
<keyword evidence="2" id="KW-1185">Reference proteome</keyword>
<dbReference type="EMBL" id="MU865341">
    <property type="protein sequence ID" value="KAK4226838.1"/>
    <property type="molecule type" value="Genomic_DNA"/>
</dbReference>
<protein>
    <submittedName>
        <fullName evidence="1">Uncharacterized protein</fullName>
    </submittedName>
</protein>